<evidence type="ECO:0000313" key="5">
    <source>
        <dbReference type="EMBL" id="VYU14158.1"/>
    </source>
</evidence>
<dbReference type="InterPro" id="IPR011330">
    <property type="entry name" value="Glyco_hydro/deAcase_b/a-brl"/>
</dbReference>
<name>A0A6N3CGK0_9FIRM</name>
<keyword evidence="3" id="KW-0812">Transmembrane</keyword>
<dbReference type="PANTHER" id="PTHR34216">
    <property type="match status" value="1"/>
</dbReference>
<dbReference type="CDD" id="cd10918">
    <property type="entry name" value="CE4_NodB_like_5s_6s"/>
    <property type="match status" value="1"/>
</dbReference>
<gene>
    <name evidence="5" type="primary">pgaB_1</name>
    <name evidence="5" type="ORF">VRLFYP33_01277</name>
</gene>
<keyword evidence="5" id="KW-0378">Hydrolase</keyword>
<keyword evidence="3" id="KW-1133">Transmembrane helix</keyword>
<dbReference type="InterPro" id="IPR002509">
    <property type="entry name" value="NODB_dom"/>
</dbReference>
<keyword evidence="2" id="KW-0732">Signal</keyword>
<keyword evidence="3" id="KW-0472">Membrane</keyword>
<dbReference type="GO" id="GO:0005576">
    <property type="term" value="C:extracellular region"/>
    <property type="evidence" value="ECO:0007669"/>
    <property type="project" value="UniProtKB-SubCell"/>
</dbReference>
<dbReference type="Gene3D" id="3.20.20.370">
    <property type="entry name" value="Glycoside hydrolase/deacetylase"/>
    <property type="match status" value="1"/>
</dbReference>
<dbReference type="SUPFAM" id="SSF88713">
    <property type="entry name" value="Glycoside hydrolase/deacetylase"/>
    <property type="match status" value="1"/>
</dbReference>
<dbReference type="Pfam" id="PF01522">
    <property type="entry name" value="Polysacc_deac_1"/>
    <property type="match status" value="1"/>
</dbReference>
<protein>
    <submittedName>
        <fullName evidence="5">Poly-beta-1,6-N-acetyl-D-glucosamine N-deacetylase</fullName>
        <ecNumber evidence="5">3.5.1.-</ecNumber>
    </submittedName>
</protein>
<evidence type="ECO:0000256" key="3">
    <source>
        <dbReference type="SAM" id="Phobius"/>
    </source>
</evidence>
<evidence type="ECO:0000256" key="2">
    <source>
        <dbReference type="ARBA" id="ARBA00022729"/>
    </source>
</evidence>
<dbReference type="RefSeq" id="WP_021842393.1">
    <property type="nucleotide sequence ID" value="NZ_CACRUX010000052.1"/>
</dbReference>
<evidence type="ECO:0000259" key="4">
    <source>
        <dbReference type="PROSITE" id="PS51677"/>
    </source>
</evidence>
<dbReference type="PROSITE" id="PS51677">
    <property type="entry name" value="NODB"/>
    <property type="match status" value="1"/>
</dbReference>
<dbReference type="PANTHER" id="PTHR34216:SF3">
    <property type="entry name" value="POLY-BETA-1,6-N-ACETYL-D-GLUCOSAMINE N-DEACETYLASE"/>
    <property type="match status" value="1"/>
</dbReference>
<dbReference type="GO" id="GO:0005975">
    <property type="term" value="P:carbohydrate metabolic process"/>
    <property type="evidence" value="ECO:0007669"/>
    <property type="project" value="InterPro"/>
</dbReference>
<reference evidence="5" key="1">
    <citation type="submission" date="2019-11" db="EMBL/GenBank/DDBJ databases">
        <authorList>
            <person name="Feng L."/>
        </authorList>
    </citation>
    <scope>NUCLEOTIDE SEQUENCE</scope>
    <source>
        <strain evidence="5">VrattiLFYP33</strain>
    </source>
</reference>
<dbReference type="EC" id="3.5.1.-" evidence="5"/>
<feature type="domain" description="NodB homology" evidence="4">
    <location>
        <begin position="91"/>
        <end position="280"/>
    </location>
</feature>
<dbReference type="AlphaFoldDB" id="A0A6N3CGK0"/>
<dbReference type="InterPro" id="IPR051398">
    <property type="entry name" value="Polysacch_Deacetylase"/>
</dbReference>
<sequence>MLRLTGKVFGVVAILVVFATLVFYFTAPVYTLRGIPVLNYHQVNDEKFSPLTMKTSDFRNQMAYLQEQGYHAITMEELYGYLQNNLPLPSKPVVITFDDGYVDNYTEAMPILKEYGMKATLFMIGDSIGAPGFLSAEQLKEMEASHIFEVESHTYSHKDLRKLSSDAVADEFSHSKTLLETTLGHPVQYIAYPCGFTNPQVDALAQAAGYRLAFTVDTGNVRSGENRFNLDRVPVFEGDNPLLSMQLRLHYVEIIGGLWSLRDFLLAHNHPTLASIVPLF</sequence>
<organism evidence="5">
    <name type="scientific">Veillonella ratti</name>
    <dbReference type="NCBI Taxonomy" id="103892"/>
    <lineage>
        <taxon>Bacteria</taxon>
        <taxon>Bacillati</taxon>
        <taxon>Bacillota</taxon>
        <taxon>Negativicutes</taxon>
        <taxon>Veillonellales</taxon>
        <taxon>Veillonellaceae</taxon>
        <taxon>Veillonella</taxon>
    </lineage>
</organism>
<accession>A0A6N3CGK0</accession>
<proteinExistence type="predicted"/>
<dbReference type="EMBL" id="CACRUX010000052">
    <property type="protein sequence ID" value="VYU14158.1"/>
    <property type="molecule type" value="Genomic_DNA"/>
</dbReference>
<comment type="subcellular location">
    <subcellularLocation>
        <location evidence="1">Secreted</location>
    </subcellularLocation>
</comment>
<dbReference type="GO" id="GO:0016810">
    <property type="term" value="F:hydrolase activity, acting on carbon-nitrogen (but not peptide) bonds"/>
    <property type="evidence" value="ECO:0007669"/>
    <property type="project" value="InterPro"/>
</dbReference>
<evidence type="ECO:0000256" key="1">
    <source>
        <dbReference type="ARBA" id="ARBA00004613"/>
    </source>
</evidence>
<feature type="transmembrane region" description="Helical" evidence="3">
    <location>
        <begin position="7"/>
        <end position="27"/>
    </location>
</feature>